<sequence>MAHCNTVLNQVVNFFKRHEFESLARKHHVGGSFRSFNRWTQFMALLVGQLSGRKTLRDLVENLAAQGHKLYHLGMKKVPRTTLARVNEEQPHQLYKELFHKMLGRCEAIAPKNRFKLDAKLFLLDATVIRLSLKVFPWATYQQKKGAIKLHVGISADGYLPEFFDMTTGKTHEINWAKALRLPEGSFVVFDRGYTDYNWYQALIDSKVFFVARLKDNALVEYFQKRRGRKAKGVVVDQEIALHGMKDRLRLVQFNAEDGNEYRFITNADHMKAADIAELYKERWQIELFFKWIKQNLKVKTFLGTSENAVQTQLWIAMCVYLLLAWLRFKSKLELSAQQMLRLLQLNLFERRNLEHLFRPPKNTPNPQLALL</sequence>
<evidence type="ECO:0000256" key="4">
    <source>
        <dbReference type="ARBA" id="ARBA00023172"/>
    </source>
</evidence>
<dbReference type="AlphaFoldDB" id="A0A8J7M3J5"/>
<dbReference type="RefSeq" id="WP_199387166.1">
    <property type="nucleotide sequence ID" value="NZ_JAEMHM010000045.1"/>
</dbReference>
<dbReference type="GO" id="GO:0004803">
    <property type="term" value="F:transposase activity"/>
    <property type="evidence" value="ECO:0007669"/>
    <property type="project" value="InterPro"/>
</dbReference>
<comment type="caution">
    <text evidence="7">The sequence shown here is derived from an EMBL/GenBank/DDBJ whole genome shotgun (WGS) entry which is preliminary data.</text>
</comment>
<dbReference type="GO" id="GO:0003677">
    <property type="term" value="F:DNA binding"/>
    <property type="evidence" value="ECO:0007669"/>
    <property type="project" value="UniProtKB-KW"/>
</dbReference>
<organism evidence="7 8">
    <name type="scientific">Geomesophilobacter sediminis</name>
    <dbReference type="NCBI Taxonomy" id="2798584"/>
    <lineage>
        <taxon>Bacteria</taxon>
        <taxon>Pseudomonadati</taxon>
        <taxon>Thermodesulfobacteriota</taxon>
        <taxon>Desulfuromonadia</taxon>
        <taxon>Geobacterales</taxon>
        <taxon>Geobacteraceae</taxon>
        <taxon>Geomesophilobacter</taxon>
    </lineage>
</organism>
<dbReference type="PANTHER" id="PTHR33258">
    <property type="entry name" value="TRANSPOSASE INSL FOR INSERTION SEQUENCE ELEMENT IS186A-RELATED"/>
    <property type="match status" value="1"/>
</dbReference>
<evidence type="ECO:0000256" key="2">
    <source>
        <dbReference type="ARBA" id="ARBA00022578"/>
    </source>
</evidence>
<proteinExistence type="inferred from homology"/>
<accession>A0A8J7M3J5</accession>
<keyword evidence="8" id="KW-1185">Reference proteome</keyword>
<dbReference type="Gene3D" id="3.90.350.10">
    <property type="entry name" value="Transposase Inhibitor Protein From Tn5, Chain A, domain 1"/>
    <property type="match status" value="1"/>
</dbReference>
<dbReference type="Pfam" id="PF14294">
    <property type="entry name" value="DUF4372"/>
    <property type="match status" value="1"/>
</dbReference>
<keyword evidence="4" id="KW-0233">DNA recombination</keyword>
<evidence type="ECO:0000259" key="5">
    <source>
        <dbReference type="Pfam" id="PF01609"/>
    </source>
</evidence>
<dbReference type="NCBIfam" id="NF033592">
    <property type="entry name" value="transpos_IS4_1"/>
    <property type="match status" value="1"/>
</dbReference>
<dbReference type="InterPro" id="IPR047952">
    <property type="entry name" value="Transpos_IS4"/>
</dbReference>
<dbReference type="EMBL" id="JAEMHM010000045">
    <property type="protein sequence ID" value="MBJ6728027.1"/>
    <property type="molecule type" value="Genomic_DNA"/>
</dbReference>
<evidence type="ECO:0000259" key="6">
    <source>
        <dbReference type="Pfam" id="PF14294"/>
    </source>
</evidence>
<keyword evidence="3" id="KW-0238">DNA-binding</keyword>
<dbReference type="SUPFAM" id="SSF53098">
    <property type="entry name" value="Ribonuclease H-like"/>
    <property type="match status" value="1"/>
</dbReference>
<feature type="domain" description="Transposase IS4-like" evidence="5">
    <location>
        <begin position="120"/>
        <end position="323"/>
    </location>
</feature>
<evidence type="ECO:0000313" key="8">
    <source>
        <dbReference type="Proteomes" id="UP000636888"/>
    </source>
</evidence>
<evidence type="ECO:0000313" key="7">
    <source>
        <dbReference type="EMBL" id="MBJ6728027.1"/>
    </source>
</evidence>
<dbReference type="InterPro" id="IPR002559">
    <property type="entry name" value="Transposase_11"/>
</dbReference>
<dbReference type="PANTHER" id="PTHR33258:SF1">
    <property type="entry name" value="TRANSPOSASE INSL FOR INSERTION SEQUENCE ELEMENT IS186A-RELATED"/>
    <property type="match status" value="1"/>
</dbReference>
<dbReference type="InterPro" id="IPR025399">
    <property type="entry name" value="DUF4372"/>
</dbReference>
<keyword evidence="2" id="KW-0815">Transposition</keyword>
<evidence type="ECO:0000256" key="3">
    <source>
        <dbReference type="ARBA" id="ARBA00023125"/>
    </source>
</evidence>
<gene>
    <name evidence="7" type="ORF">JFN93_25250</name>
</gene>
<name>A0A8J7M3J5_9BACT</name>
<dbReference type="InterPro" id="IPR012337">
    <property type="entry name" value="RNaseH-like_sf"/>
</dbReference>
<dbReference type="Pfam" id="PF01609">
    <property type="entry name" value="DDE_Tnp_1"/>
    <property type="match status" value="1"/>
</dbReference>
<protein>
    <submittedName>
        <fullName evidence="7">IS4 family transposase</fullName>
    </submittedName>
</protein>
<evidence type="ECO:0000256" key="1">
    <source>
        <dbReference type="ARBA" id="ARBA00010075"/>
    </source>
</evidence>
<comment type="similarity">
    <text evidence="1">Belongs to the transposase 11 family.</text>
</comment>
<dbReference type="GO" id="GO:0006313">
    <property type="term" value="P:DNA transposition"/>
    <property type="evidence" value="ECO:0007669"/>
    <property type="project" value="InterPro"/>
</dbReference>
<dbReference type="Proteomes" id="UP000636888">
    <property type="component" value="Unassembled WGS sequence"/>
</dbReference>
<feature type="domain" description="DUF4372" evidence="6">
    <location>
        <begin position="3"/>
        <end position="76"/>
    </location>
</feature>
<reference evidence="7" key="1">
    <citation type="submission" date="2020-12" db="EMBL/GenBank/DDBJ databases">
        <title>Geomonas sp. Red875, isolated from river sediment.</title>
        <authorList>
            <person name="Xu Z."/>
            <person name="Zhang Z."/>
            <person name="Masuda Y."/>
            <person name="Itoh H."/>
            <person name="Senoo K."/>
        </authorList>
    </citation>
    <scope>NUCLEOTIDE SEQUENCE</scope>
    <source>
        <strain evidence="7">Red875</strain>
    </source>
</reference>